<evidence type="ECO:0000259" key="2">
    <source>
        <dbReference type="PROSITE" id="PS50263"/>
    </source>
</evidence>
<dbReference type="GO" id="GO:0016811">
    <property type="term" value="F:hydrolase activity, acting on carbon-nitrogen (but not peptide) bonds, in linear amides"/>
    <property type="evidence" value="ECO:0007669"/>
    <property type="project" value="TreeGrafter"/>
</dbReference>
<dbReference type="EMBL" id="CP058595">
    <property type="protein sequence ID" value="QLG47221.1"/>
    <property type="molecule type" value="Genomic_DNA"/>
</dbReference>
<gene>
    <name evidence="3" type="ORF">HYG79_06760</name>
</gene>
<dbReference type="InterPro" id="IPR050345">
    <property type="entry name" value="Aliph_Amidase/BUP"/>
</dbReference>
<dbReference type="InterPro" id="IPR003010">
    <property type="entry name" value="C-N_Hydrolase"/>
</dbReference>
<dbReference type="Gene3D" id="3.60.110.10">
    <property type="entry name" value="Carbon-nitrogen hydrolase"/>
    <property type="match status" value="1"/>
</dbReference>
<protein>
    <submittedName>
        <fullName evidence="3">Nitrilase</fullName>
    </submittedName>
</protein>
<dbReference type="PANTHER" id="PTHR43674">
    <property type="entry name" value="NITRILASE C965.09-RELATED"/>
    <property type="match status" value="1"/>
</dbReference>
<dbReference type="InterPro" id="IPR036526">
    <property type="entry name" value="C-N_Hydrolase_sf"/>
</dbReference>
<sequence>MISRYKALALQTECFAINKCKNKGSAYETMRKSLDTVLAETRGSKGFIGPDLKLVVLPEYFLTSFPFGENLDEWRQKACISTNDALFFQMKEFCVQQAIFLSGNFYELDENFPDLYFQSSFIIDDTGELILKYRRLNSMFAPTPHDVLDDYIKIYGNDSLFPVADTKLGKLACIASEEILYPEIARCLMMRGAEVFLHSSSEAGSPQLTHKEVAKRARAIENMCYVVSANSAGISGIDFPFAATDGLSKVVGYEGHVLSEAGTGGSMVANSYLDIVALRDYRSKVSMQNYNARQRFELYAPSYGSYSHYPANSFKNENPSKELFIKTQLNVIKKIQN</sequence>
<dbReference type="Pfam" id="PF00795">
    <property type="entry name" value="CN_hydrolase"/>
    <property type="match status" value="1"/>
</dbReference>
<dbReference type="KEGG" id="cagg:HYG79_06760"/>
<dbReference type="SUPFAM" id="SSF56317">
    <property type="entry name" value="Carbon-nitrogen hydrolase"/>
    <property type="match status" value="1"/>
</dbReference>
<dbReference type="PANTHER" id="PTHR43674:SF16">
    <property type="entry name" value="CARBON-NITROGEN FAMILY, PUTATIVE (AFU_ORTHOLOGUE AFUA_5G02350)-RELATED"/>
    <property type="match status" value="1"/>
</dbReference>
<feature type="domain" description="CN hydrolase" evidence="2">
    <location>
        <begin position="5"/>
        <end position="275"/>
    </location>
</feature>
<dbReference type="PROSITE" id="PS50263">
    <property type="entry name" value="CN_HYDROLASE"/>
    <property type="match status" value="1"/>
</dbReference>
<evidence type="ECO:0000256" key="1">
    <source>
        <dbReference type="ARBA" id="ARBA00022801"/>
    </source>
</evidence>
<evidence type="ECO:0000313" key="4">
    <source>
        <dbReference type="Proteomes" id="UP000509302"/>
    </source>
</evidence>
<reference evidence="3 4" key="1">
    <citation type="journal article" date="2006" name="Int. J. Syst. Evol. Microbiol.">
        <title>Costertonia aggregata gen. nov., sp. nov., a mesophilic marine bacterium of the family Flavobacteriaceae, isolated from a mature biofilm.</title>
        <authorList>
            <person name="Kwon K.K."/>
            <person name="Lee Y.K."/>
            <person name="Lee H.K."/>
        </authorList>
    </citation>
    <scope>NUCLEOTIDE SEQUENCE [LARGE SCALE GENOMIC DNA]</scope>
    <source>
        <strain evidence="3 4">KCCM 42265</strain>
    </source>
</reference>
<proteinExistence type="predicted"/>
<keyword evidence="1" id="KW-0378">Hydrolase</keyword>
<evidence type="ECO:0000313" key="3">
    <source>
        <dbReference type="EMBL" id="QLG47221.1"/>
    </source>
</evidence>
<accession>A0A7H9AUQ4</accession>
<dbReference type="AlphaFoldDB" id="A0A7H9AUQ4"/>
<organism evidence="3 4">
    <name type="scientific">Costertonia aggregata</name>
    <dbReference type="NCBI Taxonomy" id="343403"/>
    <lineage>
        <taxon>Bacteria</taxon>
        <taxon>Pseudomonadati</taxon>
        <taxon>Bacteroidota</taxon>
        <taxon>Flavobacteriia</taxon>
        <taxon>Flavobacteriales</taxon>
        <taxon>Flavobacteriaceae</taxon>
        <taxon>Costertonia</taxon>
    </lineage>
</organism>
<name>A0A7H9AUQ4_9FLAO</name>
<dbReference type="Proteomes" id="UP000509302">
    <property type="component" value="Chromosome"/>
</dbReference>
<keyword evidence="4" id="KW-1185">Reference proteome</keyword>